<proteinExistence type="predicted"/>
<dbReference type="PANTHER" id="PTHR36978:SF4">
    <property type="entry name" value="P-LOOP CONTAINING NUCLEOSIDE TRIPHOSPHATE HYDROLASE PROTEIN"/>
    <property type="match status" value="1"/>
</dbReference>
<reference evidence="2" key="1">
    <citation type="submission" date="2019-05" db="EMBL/GenBank/DDBJ databases">
        <title>Annotation for the trematode Fasciolopsis buski.</title>
        <authorList>
            <person name="Choi Y.-J."/>
        </authorList>
    </citation>
    <scope>NUCLEOTIDE SEQUENCE</scope>
    <source>
        <strain evidence="2">HT</strain>
        <tissue evidence="2">Whole worm</tissue>
    </source>
</reference>
<keyword evidence="3" id="KW-1185">Reference proteome</keyword>
<dbReference type="Gene3D" id="3.40.50.300">
    <property type="entry name" value="P-loop containing nucleotide triphosphate hydrolases"/>
    <property type="match status" value="1"/>
</dbReference>
<evidence type="ECO:0000313" key="2">
    <source>
        <dbReference type="EMBL" id="KAA0192574.1"/>
    </source>
</evidence>
<evidence type="ECO:0000256" key="1">
    <source>
        <dbReference type="SAM" id="Phobius"/>
    </source>
</evidence>
<organism evidence="2 3">
    <name type="scientific">Fasciolopsis buskii</name>
    <dbReference type="NCBI Taxonomy" id="27845"/>
    <lineage>
        <taxon>Eukaryota</taxon>
        <taxon>Metazoa</taxon>
        <taxon>Spiralia</taxon>
        <taxon>Lophotrochozoa</taxon>
        <taxon>Platyhelminthes</taxon>
        <taxon>Trematoda</taxon>
        <taxon>Digenea</taxon>
        <taxon>Plagiorchiida</taxon>
        <taxon>Echinostomata</taxon>
        <taxon>Echinostomatoidea</taxon>
        <taxon>Fasciolidae</taxon>
        <taxon>Fasciolopsis</taxon>
    </lineage>
</organism>
<feature type="transmembrane region" description="Helical" evidence="1">
    <location>
        <begin position="236"/>
        <end position="258"/>
    </location>
</feature>
<protein>
    <submittedName>
        <fullName evidence="2">Sulfotransferase</fullName>
    </submittedName>
</protein>
<dbReference type="OrthoDB" id="272681at2759"/>
<keyword evidence="1" id="KW-0812">Transmembrane</keyword>
<dbReference type="Proteomes" id="UP000728185">
    <property type="component" value="Unassembled WGS sequence"/>
</dbReference>
<dbReference type="PANTHER" id="PTHR36978">
    <property type="entry name" value="P-LOOP CONTAINING NUCLEOTIDE TRIPHOSPHATE HYDROLASE"/>
    <property type="match status" value="1"/>
</dbReference>
<name>A0A8E0VLI0_9TREM</name>
<comment type="caution">
    <text evidence="2">The sequence shown here is derived from an EMBL/GenBank/DDBJ whole genome shotgun (WGS) entry which is preliminary data.</text>
</comment>
<gene>
    <name evidence="2" type="ORF">FBUS_04186</name>
</gene>
<dbReference type="InterPro" id="IPR040632">
    <property type="entry name" value="Sulfotransfer_4"/>
</dbReference>
<dbReference type="InterPro" id="IPR027417">
    <property type="entry name" value="P-loop_NTPase"/>
</dbReference>
<keyword evidence="1" id="KW-0472">Membrane</keyword>
<dbReference type="SUPFAM" id="SSF52540">
    <property type="entry name" value="P-loop containing nucleoside triphosphate hydrolases"/>
    <property type="match status" value="1"/>
</dbReference>
<keyword evidence="1" id="KW-1133">Transmembrane helix</keyword>
<dbReference type="EMBL" id="LUCM01005592">
    <property type="protein sequence ID" value="KAA0192574.1"/>
    <property type="molecule type" value="Genomic_DNA"/>
</dbReference>
<sequence>MPDTDRFPIVVIGAGLGRTGTKSLKDALELLYHKPCYHMFEVENNHLEHIKLWSNLFDLLEQNPNADLPENVINQLFNGYCATTDFPACAIYKQLMRLYPEAKVVFTVRDPYKWIQSVRETIRPKKSLLGRYRWDLITEKILSKSGIAHITDQSMKYCFGQNIDLNDDEQMVQGFKRRIEEVKRVVPAERLLVFEVKDGWEPLCRFLNKPIPPVPFPRVNDRAELQALITDSYKQALFKISPGLIAVCMAIVFGIRWWRSM</sequence>
<evidence type="ECO:0000313" key="3">
    <source>
        <dbReference type="Proteomes" id="UP000728185"/>
    </source>
</evidence>
<dbReference type="Pfam" id="PF17784">
    <property type="entry name" value="Sulfotransfer_4"/>
    <property type="match status" value="1"/>
</dbReference>
<accession>A0A8E0VLI0</accession>
<dbReference type="AlphaFoldDB" id="A0A8E0VLI0"/>